<proteinExistence type="inferred from homology"/>
<evidence type="ECO:0000313" key="8">
    <source>
        <dbReference type="EMBL" id="PLR38356.1"/>
    </source>
</evidence>
<dbReference type="EMBL" id="PJZH01000003">
    <property type="protein sequence ID" value="PLR38356.1"/>
    <property type="molecule type" value="Genomic_DNA"/>
</dbReference>
<dbReference type="InterPro" id="IPR027398">
    <property type="entry name" value="SecD-TM"/>
</dbReference>
<keyword evidence="2 6" id="KW-0997">Cell inner membrane</keyword>
<comment type="similarity">
    <text evidence="6">Belongs to the MzrA family.</text>
</comment>
<keyword evidence="4 6" id="KW-1133">Transmembrane helix</keyword>
<dbReference type="InterPro" id="IPR026574">
    <property type="entry name" value="Modulator_MzrA"/>
</dbReference>
<evidence type="ECO:0000259" key="7">
    <source>
        <dbReference type="Pfam" id="PF13721"/>
    </source>
</evidence>
<keyword evidence="5 6" id="KW-0472">Membrane</keyword>
<name>A0A2N5E8Y5_9GAMM</name>
<feature type="domain" description="SecD export protein N-terminal TM" evidence="7">
    <location>
        <begin position="12"/>
        <end position="106"/>
    </location>
</feature>
<evidence type="ECO:0000256" key="4">
    <source>
        <dbReference type="ARBA" id="ARBA00022989"/>
    </source>
</evidence>
<comment type="caution">
    <text evidence="8">The sequence shown here is derived from an EMBL/GenBank/DDBJ whole genome shotgun (WGS) entry which is preliminary data.</text>
</comment>
<comment type="function">
    <text evidence="6">Modulates the activity of the EnvZ/OmpR two-component regulatory system, probably by directly modulating EnvZ enzymatic activity and increasing stability of phosphorylated OmpR.</text>
</comment>
<dbReference type="HAMAP" id="MF_00904">
    <property type="entry name" value="Modulator_MzrA"/>
    <property type="match status" value="1"/>
</dbReference>
<organism evidence="8 9">
    <name type="scientific">Chimaeribacter coloradensis</name>
    <dbReference type="NCBI Taxonomy" id="2060068"/>
    <lineage>
        <taxon>Bacteria</taxon>
        <taxon>Pseudomonadati</taxon>
        <taxon>Pseudomonadota</taxon>
        <taxon>Gammaproteobacteria</taxon>
        <taxon>Enterobacterales</taxon>
        <taxon>Yersiniaceae</taxon>
        <taxon>Chimaeribacter</taxon>
    </lineage>
</organism>
<comment type="subunit">
    <text evidence="6">Interacts with EnvZ.</text>
</comment>
<evidence type="ECO:0000256" key="2">
    <source>
        <dbReference type="ARBA" id="ARBA00022519"/>
    </source>
</evidence>
<dbReference type="NCBIfam" id="NF007915">
    <property type="entry name" value="PRK10629.1"/>
    <property type="match status" value="1"/>
</dbReference>
<keyword evidence="9" id="KW-1185">Reference proteome</keyword>
<keyword evidence="1 6" id="KW-1003">Cell membrane</keyword>
<evidence type="ECO:0000313" key="9">
    <source>
        <dbReference type="Proteomes" id="UP000234503"/>
    </source>
</evidence>
<gene>
    <name evidence="6" type="primary">mzrA</name>
    <name evidence="8" type="ORF">CYR32_04985</name>
</gene>
<evidence type="ECO:0000256" key="3">
    <source>
        <dbReference type="ARBA" id="ARBA00022692"/>
    </source>
</evidence>
<dbReference type="Proteomes" id="UP000234503">
    <property type="component" value="Unassembled WGS sequence"/>
</dbReference>
<accession>A0A2N5E8Y5</accession>
<dbReference type="OrthoDB" id="6414235at2"/>
<reference evidence="8 9" key="1">
    <citation type="submission" date="2017-12" db="EMBL/GenBank/DDBJ databases">
        <title>Characterization of six clinical isolates of Enterochimera gen. nov., a novel genus of the Yersiniaciae family and the three species Enterochimera arupensis sp. nov., Enterochimera coloradensis sp. nov, and Enterochimera californica sp. nov.</title>
        <authorList>
            <person name="Rossi A."/>
            <person name="Fisher M."/>
        </authorList>
    </citation>
    <scope>NUCLEOTIDE SEQUENCE [LARGE SCALE GENOMIC DNA]</scope>
    <source>
        <strain evidence="9">2016-Iso4</strain>
    </source>
</reference>
<dbReference type="GO" id="GO:0019901">
    <property type="term" value="F:protein kinase binding"/>
    <property type="evidence" value="ECO:0007669"/>
    <property type="project" value="UniProtKB-UniRule"/>
</dbReference>
<dbReference type="Gene3D" id="3.30.70.260">
    <property type="match status" value="1"/>
</dbReference>
<dbReference type="Pfam" id="PF13721">
    <property type="entry name" value="SecD-TM1"/>
    <property type="match status" value="1"/>
</dbReference>
<dbReference type="GO" id="GO:0005886">
    <property type="term" value="C:plasma membrane"/>
    <property type="evidence" value="ECO:0007669"/>
    <property type="project" value="UniProtKB-SubCell"/>
</dbReference>
<evidence type="ECO:0000256" key="6">
    <source>
        <dbReference type="HAMAP-Rule" id="MF_00904"/>
    </source>
</evidence>
<evidence type="ECO:0000256" key="1">
    <source>
        <dbReference type="ARBA" id="ARBA00022475"/>
    </source>
</evidence>
<dbReference type="AlphaFoldDB" id="A0A2N5E8Y5"/>
<comment type="subcellular location">
    <subcellularLocation>
        <location evidence="6">Cell inner membrane</location>
        <topology evidence="6">Single-pass membrane protein</topology>
    </subcellularLocation>
</comment>
<protein>
    <recommendedName>
        <fullName evidence="6">Modulator protein MzrA</fullName>
    </recommendedName>
</protein>
<keyword evidence="3 6" id="KW-0812">Transmembrane</keyword>
<sequence>MKFPFLSSPLRWQWLFCLMLAFAVLGLLALPRGNSQENALSIRPERHGLSLPDGFFVYQNLDQRGIRIKSITPENDTLIIRLASPQQQQAAREALSVILPQGYIVEQHAVSAEQTWVKKLTRDQLRIG</sequence>
<evidence type="ECO:0000256" key="5">
    <source>
        <dbReference type="ARBA" id="ARBA00023136"/>
    </source>
</evidence>